<evidence type="ECO:0000256" key="2">
    <source>
        <dbReference type="SAM" id="SignalP"/>
    </source>
</evidence>
<evidence type="ECO:0000256" key="1">
    <source>
        <dbReference type="SAM" id="MobiDB-lite"/>
    </source>
</evidence>
<dbReference type="EMBL" id="JACGXA010000001">
    <property type="protein sequence ID" value="MBA8804410.1"/>
    <property type="molecule type" value="Genomic_DNA"/>
</dbReference>
<proteinExistence type="predicted"/>
<feature type="chain" id="PRO_5031318068" description="Metallo-peptidase family M12B Reprolysin-like" evidence="2">
    <location>
        <begin position="39"/>
        <end position="445"/>
    </location>
</feature>
<keyword evidence="2" id="KW-0732">Signal</keyword>
<protein>
    <recommendedName>
        <fullName evidence="5">Metallo-peptidase family M12B Reprolysin-like</fullName>
    </recommendedName>
</protein>
<feature type="region of interest" description="Disordered" evidence="1">
    <location>
        <begin position="160"/>
        <end position="182"/>
    </location>
</feature>
<reference evidence="3 4" key="1">
    <citation type="submission" date="2020-07" db="EMBL/GenBank/DDBJ databases">
        <title>Sequencing the genomes of 1000 actinobacteria strains.</title>
        <authorList>
            <person name="Klenk H.-P."/>
        </authorList>
    </citation>
    <scope>NUCLEOTIDE SEQUENCE [LARGE SCALE GENOMIC DNA]</scope>
    <source>
        <strain evidence="3 4">DSM 21349</strain>
    </source>
</reference>
<dbReference type="RefSeq" id="WP_182539920.1">
    <property type="nucleotide sequence ID" value="NZ_JACGXA010000001.1"/>
</dbReference>
<evidence type="ECO:0008006" key="5">
    <source>
        <dbReference type="Google" id="ProtNLM"/>
    </source>
</evidence>
<dbReference type="AlphaFoldDB" id="A0A7W3J1C2"/>
<dbReference type="Proteomes" id="UP000580910">
    <property type="component" value="Unassembled WGS sequence"/>
</dbReference>
<dbReference type="SUPFAM" id="SSF55486">
    <property type="entry name" value="Metalloproteases ('zincins'), catalytic domain"/>
    <property type="match status" value="1"/>
</dbReference>
<sequence length="445" mass="46124">MGAGASDRRLRTGASALVGAAFTGATLLASLGAGPATAAGPAPAPSPAQLGHQLVRDPVPRVDVHARTAAADRALVRRAPYPLADTFALHSLPGSAHTILLDFNGDDVSGTAWNAPDLGLPDGRYRGWSLDGDPAFSDVERAAVQDIWQRVAEDFAPFDVDVTTQDPGPDVLDRSSPDDPTYGTRAVITSSQAAARAICPDGCSGMAFFDVMDLAVDHAAYQPSWVFSDMVGNDLKDIAEVVSHEVGHNVGLLHDGTTTQEYSFGQGSWAPIMGGGFSRPIVQWSRGAYAGANNPQDDLALIAANGAPLRADEAGDTTAGAGPMPAGPAYITSDADTDVWSLGACSGWVHVAARPAPRSPNLDILLRLLEPDGTIVASANPPSREVTRDRATGMGAWLTLRLPPGRYDVSVEGVGHGGALHAYDGYGSVGAYTVRASGCAASLRR</sequence>
<evidence type="ECO:0000313" key="3">
    <source>
        <dbReference type="EMBL" id="MBA8804410.1"/>
    </source>
</evidence>
<name>A0A7W3J1C2_9ACTN</name>
<feature type="signal peptide" evidence="2">
    <location>
        <begin position="1"/>
        <end position="38"/>
    </location>
</feature>
<gene>
    <name evidence="3" type="ORF">FB382_002701</name>
</gene>
<evidence type="ECO:0000313" key="4">
    <source>
        <dbReference type="Proteomes" id="UP000580910"/>
    </source>
</evidence>
<organism evidence="3 4">
    <name type="scientific">Nocardioides ginsengisegetis</name>
    <dbReference type="NCBI Taxonomy" id="661491"/>
    <lineage>
        <taxon>Bacteria</taxon>
        <taxon>Bacillati</taxon>
        <taxon>Actinomycetota</taxon>
        <taxon>Actinomycetes</taxon>
        <taxon>Propionibacteriales</taxon>
        <taxon>Nocardioidaceae</taxon>
        <taxon>Nocardioides</taxon>
    </lineage>
</organism>
<keyword evidence="4" id="KW-1185">Reference proteome</keyword>
<comment type="caution">
    <text evidence="3">The sequence shown here is derived from an EMBL/GenBank/DDBJ whole genome shotgun (WGS) entry which is preliminary data.</text>
</comment>
<accession>A0A7W3J1C2</accession>